<dbReference type="Pfam" id="PF13280">
    <property type="entry name" value="WYL"/>
    <property type="match status" value="1"/>
</dbReference>
<evidence type="ECO:0000313" key="4">
    <source>
        <dbReference type="Proteomes" id="UP000177626"/>
    </source>
</evidence>
<dbReference type="InterPro" id="IPR036397">
    <property type="entry name" value="RNaseH_sf"/>
</dbReference>
<accession>A0A1G2BXV4</accession>
<sequence length="263" mass="30526">MTEKKDKIVFDLETQKTFDEVGGHHNSHKLGVSLVGVYSYNKDKYRGFKEEELGEVLELFKNAELLIGFNSKSFDLTVLQPYFKDFDLRTIPHLDILEEVVYALGHRLKLESVAQSTLGYGKSGSGLDAIMYYRNQDWDNLIRYCLDDVKVTKEVYEYGLSHGNIWYHNAGRKEKIVARWGQGQELTILDKIKEALIKGQQVEIEYMDEKGETTIRKIDIQNINGNKIKAFCHLRDAVRFFELDRIKNMKVTGQMNSWQNTLL</sequence>
<dbReference type="Pfam" id="PF13482">
    <property type="entry name" value="RNase_H_2"/>
    <property type="match status" value="1"/>
</dbReference>
<dbReference type="InterPro" id="IPR026881">
    <property type="entry name" value="WYL_dom"/>
</dbReference>
<proteinExistence type="predicted"/>
<comment type="caution">
    <text evidence="3">The sequence shown here is derived from an EMBL/GenBank/DDBJ whole genome shotgun (WGS) entry which is preliminary data.</text>
</comment>
<dbReference type="Gene3D" id="3.30.420.10">
    <property type="entry name" value="Ribonuclease H-like superfamily/Ribonuclease H"/>
    <property type="match status" value="1"/>
</dbReference>
<name>A0A1G2BXV4_9BACT</name>
<dbReference type="InterPro" id="IPR038720">
    <property type="entry name" value="YprB_RNase_H-like_dom"/>
</dbReference>
<evidence type="ECO:0000259" key="2">
    <source>
        <dbReference type="Pfam" id="PF13482"/>
    </source>
</evidence>
<evidence type="ECO:0000259" key="1">
    <source>
        <dbReference type="Pfam" id="PF13280"/>
    </source>
</evidence>
<dbReference type="InterPro" id="IPR012337">
    <property type="entry name" value="RNaseH-like_sf"/>
</dbReference>
<dbReference type="EMBL" id="MHKQ01000014">
    <property type="protein sequence ID" value="OGY93972.1"/>
    <property type="molecule type" value="Genomic_DNA"/>
</dbReference>
<dbReference type="AlphaFoldDB" id="A0A1G2BXV4"/>
<dbReference type="GO" id="GO:0003676">
    <property type="term" value="F:nucleic acid binding"/>
    <property type="evidence" value="ECO:0007669"/>
    <property type="project" value="InterPro"/>
</dbReference>
<reference evidence="3 4" key="1">
    <citation type="journal article" date="2016" name="Nat. Commun.">
        <title>Thousands of microbial genomes shed light on interconnected biogeochemical processes in an aquifer system.</title>
        <authorList>
            <person name="Anantharaman K."/>
            <person name="Brown C.T."/>
            <person name="Hug L.A."/>
            <person name="Sharon I."/>
            <person name="Castelle C.J."/>
            <person name="Probst A.J."/>
            <person name="Thomas B.C."/>
            <person name="Singh A."/>
            <person name="Wilkins M.J."/>
            <person name="Karaoz U."/>
            <person name="Brodie E.L."/>
            <person name="Williams K.H."/>
            <person name="Hubbard S.S."/>
            <person name="Banfield J.F."/>
        </authorList>
    </citation>
    <scope>NUCLEOTIDE SEQUENCE [LARGE SCALE GENOMIC DNA]</scope>
</reference>
<feature type="domain" description="WYL" evidence="1">
    <location>
        <begin position="188"/>
        <end position="251"/>
    </location>
</feature>
<gene>
    <name evidence="3" type="ORF">A2406_03660</name>
</gene>
<dbReference type="Proteomes" id="UP000177626">
    <property type="component" value="Unassembled WGS sequence"/>
</dbReference>
<organism evidence="3 4">
    <name type="scientific">Candidatus Komeilibacteria bacterium RIFOXYC1_FULL_37_11</name>
    <dbReference type="NCBI Taxonomy" id="1798555"/>
    <lineage>
        <taxon>Bacteria</taxon>
        <taxon>Candidatus Komeiliibacteriota</taxon>
    </lineage>
</organism>
<protein>
    <submittedName>
        <fullName evidence="3">Uncharacterized protein</fullName>
    </submittedName>
</protein>
<dbReference type="SUPFAM" id="SSF53098">
    <property type="entry name" value="Ribonuclease H-like"/>
    <property type="match status" value="1"/>
</dbReference>
<dbReference type="PROSITE" id="PS52050">
    <property type="entry name" value="WYL"/>
    <property type="match status" value="1"/>
</dbReference>
<feature type="domain" description="YprB ribonuclease H-like" evidence="2">
    <location>
        <begin position="28"/>
        <end position="158"/>
    </location>
</feature>
<evidence type="ECO:0000313" key="3">
    <source>
        <dbReference type="EMBL" id="OGY93972.1"/>
    </source>
</evidence>